<name>A0A7G1GG94_9CHLO</name>
<gene>
    <name evidence="8" type="primary">rps3</name>
</gene>
<dbReference type="HAMAP" id="MF_01309_B">
    <property type="entry name" value="Ribosomal_uS3_B"/>
    <property type="match status" value="1"/>
</dbReference>
<evidence type="ECO:0000259" key="7">
    <source>
        <dbReference type="Pfam" id="PF00189"/>
    </source>
</evidence>
<accession>A0A7G1GG94</accession>
<dbReference type="InterPro" id="IPR001351">
    <property type="entry name" value="Ribosomal_uS3_C"/>
</dbReference>
<evidence type="ECO:0000256" key="6">
    <source>
        <dbReference type="SAM" id="MobiDB-lite"/>
    </source>
</evidence>
<dbReference type="InterPro" id="IPR009019">
    <property type="entry name" value="KH_sf_prok-type"/>
</dbReference>
<dbReference type="InterPro" id="IPR057258">
    <property type="entry name" value="Ribosomal_uS3"/>
</dbReference>
<dbReference type="InterPro" id="IPR036419">
    <property type="entry name" value="Ribosomal_S3_C_sf"/>
</dbReference>
<dbReference type="AlphaFoldDB" id="A0A7G1GG94"/>
<evidence type="ECO:0000256" key="4">
    <source>
        <dbReference type="ARBA" id="ARBA00035154"/>
    </source>
</evidence>
<feature type="region of interest" description="Disordered" evidence="6">
    <location>
        <begin position="587"/>
        <end position="614"/>
    </location>
</feature>
<dbReference type="PANTHER" id="PTHR11760">
    <property type="entry name" value="30S/40S RIBOSOMAL PROTEIN S3"/>
    <property type="match status" value="1"/>
</dbReference>
<organism evidence="8">
    <name type="scientific">Volvocales sp. NrCl902</name>
    <dbReference type="NCBI Taxonomy" id="2682054"/>
    <lineage>
        <taxon>Eukaryota</taxon>
        <taxon>Viridiplantae</taxon>
        <taxon>Chlorophyta</taxon>
        <taxon>core chlorophytes</taxon>
        <taxon>Chlorophyceae</taxon>
        <taxon>CS clade</taxon>
        <taxon>Chlamydomonadales</taxon>
    </lineage>
</organism>
<dbReference type="SUPFAM" id="SSF54814">
    <property type="entry name" value="Prokaryotic type KH domain (KH-domain type II)"/>
    <property type="match status" value="1"/>
</dbReference>
<evidence type="ECO:0000256" key="5">
    <source>
        <dbReference type="RuleBase" id="RU003624"/>
    </source>
</evidence>
<dbReference type="PROSITE" id="PS00548">
    <property type="entry name" value="RIBOSOMAL_S3"/>
    <property type="match status" value="1"/>
</dbReference>
<dbReference type="InterPro" id="IPR018280">
    <property type="entry name" value="Ribosomal_uS3_CS"/>
</dbReference>
<geneLocation type="plastid" evidence="8"/>
<evidence type="ECO:0000256" key="1">
    <source>
        <dbReference type="ARBA" id="ARBA00010761"/>
    </source>
</evidence>
<dbReference type="GO" id="GO:0006412">
    <property type="term" value="P:translation"/>
    <property type="evidence" value="ECO:0007669"/>
    <property type="project" value="InterPro"/>
</dbReference>
<dbReference type="NCBIfam" id="TIGR01009">
    <property type="entry name" value="rpsC_bact"/>
    <property type="match status" value="1"/>
</dbReference>
<dbReference type="Gene3D" id="3.30.1140.32">
    <property type="entry name" value="Ribosomal protein S3, C-terminal domain"/>
    <property type="match status" value="1"/>
</dbReference>
<feature type="domain" description="Small ribosomal subunit protein uS3 C-terminal" evidence="7">
    <location>
        <begin position="982"/>
        <end position="1065"/>
    </location>
</feature>
<comment type="similarity">
    <text evidence="1 5">Belongs to the universal ribosomal protein uS3 family.</text>
</comment>
<dbReference type="InterPro" id="IPR005704">
    <property type="entry name" value="Ribosomal_uS3_bac-typ"/>
</dbReference>
<sequence>MGQKVHPIGFRIGITKKQQSQWFARFNKKKYAFSVLEDRFIRQTLTNLFNTILNNKKKLDMRPEAKGTGDLRSLKKESTGAIVGSKVTGLTTQRNQKNLSYSNTIDQKGITGIKIERTARSPLFPSVDKIGIVIQAENCQALFGETVKNFKNPYIYNLFLSTIFPLTQGPSLHVSGLVARSAVVNHGSLRSYPLPLTGLKGGENRSKEEEQQMKQGVNNLQKYPKQQLISLNRRIKKRIKKRLRRSTTLHYNNFFNFIKKEFVKKEIVLNTENTQLVGLSKKSPLQLKTHIKTHISNYIANKLFNCINNKNMPNLKKVAFDCPMAKVFRRYLHRSIGSSVAPFLCFPGIWAKWRDWAKGPRFSFALRAPTSGSRSEKSGLFPGSILQVEPGKRLGKRSLSPLLSRTSWYPKGIGIRYQLGKSGVREALGKGDPREPELGQPIKELSYVRNIKKLISIIKQKAFNKLIHHSQVLPVSTLSQPAPTSIQFHPVLVRGAKSKAPFPDLVRGAKSEVPFPCAKRRTYGFALRADLGKRNLLSTQFPAGTGSRTKCGKEGGKGWEKVEPGPLSRFHSFPAFGWELSGKKVGNWGKGPRAERGTGHSKGKGQGKKNQESWFAKRKTSVSFILSQPKVLVREAKSFGVLSPGPFPTFGWDLGKGNCTKQREGKLDIARKSGREANRTGARGPFPFVARSATTGKPKKRERGSKPMPWLRNQNRGARSAKDRRLVTDLRTVMQRQSKVFHRNSNVSFLTKKQYYSLYSIIKLLKVLKNLNVKPISPIFNTSKNCKTIIKSNLILPPTPSGPESSKSLGSSLRYPARFPNSEASHKVRKMEERVFFSLREPKPLVGKEENESERKAPEHRAGRIIRGNVNGLKHEGRWALTKIKFINYLKDLIHNYRYHHQCKEVGHRGNKGLLSVSQKGTLIEAFKKKGDKLSMYQAITASSLCDELPKGNPLLPQIILKFYNVQPKSILAKASIVADSIVDALEKRKPFRKVLKTTRDKIMIMPGIKGVKIMVSGRLNGAEIARSEWVRSGRVPLQTLKANIDYCYKKASTIYGIIGVKVWIFKE</sequence>
<dbReference type="Pfam" id="PF00189">
    <property type="entry name" value="Ribosomal_S3_C"/>
    <property type="match status" value="1"/>
</dbReference>
<dbReference type="GO" id="GO:0022627">
    <property type="term" value="C:cytosolic small ribosomal subunit"/>
    <property type="evidence" value="ECO:0007669"/>
    <property type="project" value="TreeGrafter"/>
</dbReference>
<dbReference type="PANTHER" id="PTHR11760:SF19">
    <property type="entry name" value="SMALL RIBOSOMAL SUBUNIT PROTEIN US3C"/>
    <property type="match status" value="1"/>
</dbReference>
<dbReference type="GO" id="GO:0003735">
    <property type="term" value="F:structural constituent of ribosome"/>
    <property type="evidence" value="ECO:0007669"/>
    <property type="project" value="InterPro"/>
</dbReference>
<keyword evidence="3 5" id="KW-0687">Ribonucleoprotein</keyword>
<evidence type="ECO:0000256" key="2">
    <source>
        <dbReference type="ARBA" id="ARBA00022980"/>
    </source>
</evidence>
<evidence type="ECO:0000256" key="3">
    <source>
        <dbReference type="ARBA" id="ARBA00023274"/>
    </source>
</evidence>
<dbReference type="EMBL" id="LC516060">
    <property type="protein sequence ID" value="BBQ09617.1"/>
    <property type="molecule type" value="Genomic_DNA"/>
</dbReference>
<keyword evidence="8" id="KW-0934">Plastid</keyword>
<dbReference type="GO" id="GO:0003723">
    <property type="term" value="F:RNA binding"/>
    <property type="evidence" value="ECO:0007669"/>
    <property type="project" value="InterPro"/>
</dbReference>
<protein>
    <recommendedName>
        <fullName evidence="4">Small ribosomal subunit protein uS3c</fullName>
    </recommendedName>
</protein>
<reference evidence="8" key="1">
    <citation type="submission" date="2019-12" db="EMBL/GenBank/DDBJ databases">
        <title>A plastid genome of a nonphotosynthetic green alga.</title>
        <authorList>
            <person name="Kamikawa R."/>
        </authorList>
    </citation>
    <scope>NUCLEOTIDE SEQUENCE</scope>
    <source>
        <strain evidence="8">NrCl902</strain>
    </source>
</reference>
<dbReference type="SUPFAM" id="SSF54821">
    <property type="entry name" value="Ribosomal protein S3 C-terminal domain"/>
    <property type="match status" value="1"/>
</dbReference>
<keyword evidence="2 5" id="KW-0689">Ribosomal protein</keyword>
<evidence type="ECO:0000313" key="8">
    <source>
        <dbReference type="EMBL" id="BBQ09617.1"/>
    </source>
</evidence>
<feature type="region of interest" description="Disordered" evidence="6">
    <location>
        <begin position="673"/>
        <end position="723"/>
    </location>
</feature>
<proteinExistence type="inferred from homology"/>